<sequence length="88" mass="10082">MMYNKDDVIYILENNTTIRKGKIARKQGDNYIIQLIGSCGALTMPEDQLFESEEAAEKSRQQIKLNSADVQNDFISVKPDPFDNWIGR</sequence>
<name>A0A174XXG8_9FIRM</name>
<organism evidence="1 2">
    <name type="scientific">[Ruminococcus] torques</name>
    <dbReference type="NCBI Taxonomy" id="33039"/>
    <lineage>
        <taxon>Bacteria</taxon>
        <taxon>Bacillati</taxon>
        <taxon>Bacillota</taxon>
        <taxon>Clostridia</taxon>
        <taxon>Lachnospirales</taxon>
        <taxon>Lachnospiraceae</taxon>
        <taxon>Mediterraneibacter</taxon>
    </lineage>
</organism>
<proteinExistence type="predicted"/>
<gene>
    <name evidence="1" type="ORF">ERS852502_01964</name>
</gene>
<evidence type="ECO:0000313" key="1">
    <source>
        <dbReference type="EMBL" id="CUQ89390.1"/>
    </source>
</evidence>
<dbReference type="Proteomes" id="UP000078383">
    <property type="component" value="Unassembled WGS sequence"/>
</dbReference>
<accession>A0A174XXG8</accession>
<evidence type="ECO:0000313" key="2">
    <source>
        <dbReference type="Proteomes" id="UP000078383"/>
    </source>
</evidence>
<dbReference type="GeneID" id="303257841"/>
<reference evidence="1 2" key="1">
    <citation type="submission" date="2015-09" db="EMBL/GenBank/DDBJ databases">
        <authorList>
            <consortium name="Pathogen Informatics"/>
        </authorList>
    </citation>
    <scope>NUCLEOTIDE SEQUENCE [LARGE SCALE GENOMIC DNA]</scope>
    <source>
        <strain evidence="1 2">2789STDY5834889</strain>
    </source>
</reference>
<dbReference type="RefSeq" id="WP_020435919.1">
    <property type="nucleotide sequence ID" value="NZ_CACRUQ010000013.1"/>
</dbReference>
<dbReference type="AlphaFoldDB" id="A0A174XXG8"/>
<dbReference type="EMBL" id="CZBX01000008">
    <property type="protein sequence ID" value="CUQ89390.1"/>
    <property type="molecule type" value="Genomic_DNA"/>
</dbReference>
<protein>
    <submittedName>
        <fullName evidence="1">Uncharacterized protein</fullName>
    </submittedName>
</protein>